<evidence type="ECO:0000313" key="1">
    <source>
        <dbReference type="Proteomes" id="UP000887579"/>
    </source>
</evidence>
<reference evidence="2" key="1">
    <citation type="submission" date="2022-11" db="UniProtKB">
        <authorList>
            <consortium name="WormBaseParasite"/>
        </authorList>
    </citation>
    <scope>IDENTIFICATION</scope>
</reference>
<proteinExistence type="predicted"/>
<accession>A0AC34GS30</accession>
<name>A0AC34GS30_9BILA</name>
<dbReference type="WBParaSite" id="ES5_v2.g7424.t1">
    <property type="protein sequence ID" value="ES5_v2.g7424.t1"/>
    <property type="gene ID" value="ES5_v2.g7424"/>
</dbReference>
<evidence type="ECO:0000313" key="2">
    <source>
        <dbReference type="WBParaSite" id="ES5_v2.g7424.t1"/>
    </source>
</evidence>
<sequence>MVVKLIAKDKNEKLQFEGKCKIKIDAVSKLLLVEPEIEEFKMISAMFTWNFVVQKNILFVFAEHNFQDFALIFDDSSKCKKVFDVLIHKKAVPGDKKLIQLRFLPLLFNEISKNDQPSFKLKEIFVDWIEKHDGKEKEEYIQLLKNNIFYDLIYPNDEYNYRRDFRKRKAEDIDDINVACGNHENISTGVGSALNEGQDCLKESLKKIKTAAKIYQKEDGTEFVMLNSKKHVCEPQKYDPRKYVEKKILNVDNFKIIKNIRNGMDRSKLVIFSSSDKTACYEYYWNNNDKKFCCCGCNIKKKHVTAEVGQYSNGSKYLKLSRTKHVCAPRKYDPTKFQMLNIIINSPNFKIFKYKHKGEMVSKLIIFCPSNTSLCYEFFWNKYAKYYQCSCCRFGKNVIATVSKNEDEKEYVALSKSQDTCKLREFNFEKYKDDIIVEKLFYNFIPVRNSERDVLVIFTNENKEFCYKFLYDRFSKCFYCSKCYNLKQKLPATVQNEGKENEFIAVKNQKHVCEPLKYSEVIKDFDHQIVASPNYQLIKRKVRGKIVQKMVVFTNDEKSECYEYTWNEKEKHFICWPCSNSYKIYVRAKIIKNDENDECVELGHNGHKCAPIKFVPENITPNIVKKSDFKLYEIVYQKKKIQNLTVFYSNDRKFGYNYSYDSQKKSYCCIKCRSKKKHVTAKLLQDENGQNYLELSKTEHVCEIQKL</sequence>
<protein>
    <submittedName>
        <fullName evidence="2">Uncharacterized protein</fullName>
    </submittedName>
</protein>
<dbReference type="Proteomes" id="UP000887579">
    <property type="component" value="Unplaced"/>
</dbReference>
<organism evidence="1 2">
    <name type="scientific">Panagrolaimus sp. ES5</name>
    <dbReference type="NCBI Taxonomy" id="591445"/>
    <lineage>
        <taxon>Eukaryota</taxon>
        <taxon>Metazoa</taxon>
        <taxon>Ecdysozoa</taxon>
        <taxon>Nematoda</taxon>
        <taxon>Chromadorea</taxon>
        <taxon>Rhabditida</taxon>
        <taxon>Tylenchina</taxon>
        <taxon>Panagrolaimomorpha</taxon>
        <taxon>Panagrolaimoidea</taxon>
        <taxon>Panagrolaimidae</taxon>
        <taxon>Panagrolaimus</taxon>
    </lineage>
</organism>